<evidence type="ECO:0000313" key="1">
    <source>
        <dbReference type="EMBL" id="MBK1866443.1"/>
    </source>
</evidence>
<keyword evidence="2" id="KW-1185">Reference proteome</keyword>
<comment type="caution">
    <text evidence="1">The sequence shown here is derived from an EMBL/GenBank/DDBJ whole genome shotgun (WGS) entry which is preliminary data.</text>
</comment>
<dbReference type="EMBL" id="JAENHL010000006">
    <property type="protein sequence ID" value="MBK1866443.1"/>
    <property type="molecule type" value="Genomic_DNA"/>
</dbReference>
<evidence type="ECO:0000313" key="2">
    <source>
        <dbReference type="Proteomes" id="UP000616151"/>
    </source>
</evidence>
<organism evidence="1 2">
    <name type="scientific">Taklimakanibacter albus</name>
    <dbReference type="NCBI Taxonomy" id="2800327"/>
    <lineage>
        <taxon>Bacteria</taxon>
        <taxon>Pseudomonadati</taxon>
        <taxon>Pseudomonadota</taxon>
        <taxon>Alphaproteobacteria</taxon>
        <taxon>Hyphomicrobiales</taxon>
        <taxon>Aestuariivirgaceae</taxon>
        <taxon>Taklimakanibacter</taxon>
    </lineage>
</organism>
<gene>
    <name evidence="1" type="ORF">JHL16_08780</name>
</gene>
<dbReference type="Proteomes" id="UP000616151">
    <property type="component" value="Unassembled WGS sequence"/>
</dbReference>
<name>A0ACC5R1C8_9HYPH</name>
<proteinExistence type="predicted"/>
<accession>A0ACC5R1C8</accession>
<protein>
    <submittedName>
        <fullName evidence="1">Transglycosylase SLT domain-containing protein</fullName>
    </submittedName>
</protein>
<sequence length="691" mass="75308">MLILALLGTTAITVAPPLSTSVLAAPQVSRAAVNAADAAFNGKYSDAGSFAQQSGDPAAAKLVELIYLRNNWKEAGYSRIMAFLNAAPQWPLSETLLKRAEQSLYVNRASAETVLAHFEKRKPLTAEGQLALTRAQLATGNTEAARRTLRRVWLNETLDAATEKQITSEFGSLITSDDRRARMWRLVYKQETNSAIRVSKSLSSDHQAAAKVAQALIRGVAGAEKQYQSLSSAMKRELGIRYALARYYRKANKESKAAEILLDIPADHATIGDGEAWWVERRLVARMLLDPRRPGTAKTAYQLARAHGFSSGEFFGEGEFLAGWIALRFLKDENTALKHFAKLQAGVKSRTDQARAAYWLGRSYAAAGAKDKAKAAYRDAATVPTVYYGQLAREQLGIATQPIQITGGQPSAAAQARVDDDEVMRAFQMVAQTGRTRELNMFMWSLSSRFKSTDEMSAVARNVSTAGGPAAAVRFAKLSGQKGIDIDYWGYPTKALPDWRQIGPPVERAMVFGLSRQESEFDPKAGSHVGAQGLMQLMPGTAKLVAKQYRLSYSADKLTGDPAYNVKLGAAHLGDLIEEFGGSYILTLAAYNAGPRRSREWVEAHGDPRSGTVDPIDWVEMIPFTETRNYVQKVMQNVHVYRSRLAPKTMHAMTADLRRGSPGAITLANSGEPGSANCSGGSIVELITGCD</sequence>
<reference evidence="1" key="1">
    <citation type="submission" date="2021-01" db="EMBL/GenBank/DDBJ databases">
        <authorList>
            <person name="Sun Q."/>
        </authorList>
    </citation>
    <scope>NUCLEOTIDE SEQUENCE</scope>
    <source>
        <strain evidence="1">YIM B02566</strain>
    </source>
</reference>